<dbReference type="InterPro" id="IPR027417">
    <property type="entry name" value="P-loop_NTPase"/>
</dbReference>
<sequence>MTPKIALYGLPGAGKSTLAHLLVEEATSRGWNSSVVKIAEPLYDIQRYVYERAGLPLQDAYQQDGMLLNVLGENLKRINPNALIDDIAQRVADLDLDHIPICDDMRGDAAPKLANLGFTLVQVTAPDQLRRQRKQKRADLTAGDDKHVTEVPVSRDPDYQIVNDGDLDKLRAQASYLIERVAR</sequence>
<dbReference type="Proteomes" id="UP000682416">
    <property type="component" value="Plasmid unnamed2"/>
</dbReference>
<protein>
    <submittedName>
        <fullName evidence="2">AAA family ATPase</fullName>
    </submittedName>
</protein>
<reference evidence="2" key="1">
    <citation type="submission" date="2021-05" db="EMBL/GenBank/DDBJ databases">
        <authorList>
            <person name="Kaiqin L."/>
            <person name="Jian G."/>
        </authorList>
    </citation>
    <scope>NUCLEOTIDE SEQUENCE</scope>
    <source>
        <strain evidence="2">HDS5</strain>
        <plasmid evidence="2">unnamed2</plasmid>
    </source>
</reference>
<dbReference type="EMBL" id="CP074403">
    <property type="protein sequence ID" value="QVJ03515.1"/>
    <property type="molecule type" value="Genomic_DNA"/>
</dbReference>
<accession>A0A975QMN0</accession>
<dbReference type="KEGG" id="nec:KGD82_27980"/>
<geneLocation type="plasmid" evidence="2 3">
    <name>unnamed2</name>
</geneLocation>
<keyword evidence="3" id="KW-1185">Reference proteome</keyword>
<feature type="compositionally biased region" description="Basic and acidic residues" evidence="1">
    <location>
        <begin position="137"/>
        <end position="150"/>
    </location>
</feature>
<dbReference type="SUPFAM" id="SSF52540">
    <property type="entry name" value="P-loop containing nucleoside triphosphate hydrolases"/>
    <property type="match status" value="1"/>
</dbReference>
<evidence type="ECO:0000256" key="1">
    <source>
        <dbReference type="SAM" id="MobiDB-lite"/>
    </source>
</evidence>
<evidence type="ECO:0000313" key="3">
    <source>
        <dbReference type="Proteomes" id="UP000682416"/>
    </source>
</evidence>
<keyword evidence="2" id="KW-0614">Plasmid</keyword>
<organism evidence="2 3">
    <name type="scientific">Nocardiopsis eucommiae</name>
    <dbReference type="NCBI Taxonomy" id="2831970"/>
    <lineage>
        <taxon>Bacteria</taxon>
        <taxon>Bacillati</taxon>
        <taxon>Actinomycetota</taxon>
        <taxon>Actinomycetes</taxon>
        <taxon>Streptosporangiales</taxon>
        <taxon>Nocardiopsidaceae</taxon>
        <taxon>Nocardiopsis</taxon>
    </lineage>
</organism>
<evidence type="ECO:0000313" key="2">
    <source>
        <dbReference type="EMBL" id="QVJ03515.1"/>
    </source>
</evidence>
<feature type="region of interest" description="Disordered" evidence="1">
    <location>
        <begin position="131"/>
        <end position="150"/>
    </location>
</feature>
<name>A0A975QMN0_9ACTN</name>
<gene>
    <name evidence="2" type="ORF">KGD82_27980</name>
</gene>
<proteinExistence type="predicted"/>
<dbReference type="AlphaFoldDB" id="A0A975QMN0"/>
<dbReference type="Gene3D" id="3.40.50.300">
    <property type="entry name" value="P-loop containing nucleotide triphosphate hydrolases"/>
    <property type="match status" value="1"/>
</dbReference>